<dbReference type="GO" id="GO:0015074">
    <property type="term" value="P:DNA integration"/>
    <property type="evidence" value="ECO:0007669"/>
    <property type="project" value="InterPro"/>
</dbReference>
<evidence type="ECO:0000256" key="2">
    <source>
        <dbReference type="ARBA" id="ARBA00023125"/>
    </source>
</evidence>
<keyword evidence="3" id="KW-0233">DNA recombination</keyword>
<dbReference type="GO" id="GO:0003677">
    <property type="term" value="F:DNA binding"/>
    <property type="evidence" value="ECO:0007669"/>
    <property type="project" value="UniProtKB-KW"/>
</dbReference>
<comment type="similarity">
    <text evidence="1">Belongs to the 'phage' integrase family.</text>
</comment>
<accession>A0A9X5H535</accession>
<dbReference type="InterPro" id="IPR013762">
    <property type="entry name" value="Integrase-like_cat_sf"/>
</dbReference>
<evidence type="ECO:0000259" key="4">
    <source>
        <dbReference type="PROSITE" id="PS51898"/>
    </source>
</evidence>
<evidence type="ECO:0000313" key="5">
    <source>
        <dbReference type="EMBL" id="NDO67703.1"/>
    </source>
</evidence>
<evidence type="ECO:0000256" key="1">
    <source>
        <dbReference type="ARBA" id="ARBA00008857"/>
    </source>
</evidence>
<proteinExistence type="inferred from homology"/>
<dbReference type="InterPro" id="IPR011010">
    <property type="entry name" value="DNA_brk_join_enz"/>
</dbReference>
<reference evidence="5 6" key="1">
    <citation type="submission" date="2019-07" db="EMBL/GenBank/DDBJ databases">
        <title>Draft genome sequences of 15 bacterial species constituting the stable defined intestinal microbiota of the GM15 gnotobiotic mouse model.</title>
        <authorList>
            <person name="Elie C."/>
            <person name="Mathieu A."/>
            <person name="Saliou A."/>
            <person name="Darnaud M."/>
            <person name="Leulier F."/>
            <person name="Tamellini A."/>
        </authorList>
    </citation>
    <scope>NUCLEOTIDE SEQUENCE [LARGE SCALE GENOMIC DNA]</scope>
    <source>
        <strain evidence="6">ASF 502</strain>
    </source>
</reference>
<dbReference type="InterPro" id="IPR050090">
    <property type="entry name" value="Tyrosine_recombinase_XerCD"/>
</dbReference>
<dbReference type="Pfam" id="PF00589">
    <property type="entry name" value="Phage_integrase"/>
    <property type="match status" value="1"/>
</dbReference>
<organism evidence="5 6">
    <name type="scientific">Schaedlerella arabinosiphila</name>
    <dbReference type="NCBI Taxonomy" id="2044587"/>
    <lineage>
        <taxon>Bacteria</taxon>
        <taxon>Bacillati</taxon>
        <taxon>Bacillota</taxon>
        <taxon>Clostridia</taxon>
        <taxon>Lachnospirales</taxon>
        <taxon>Lachnospiraceae</taxon>
        <taxon>Schaedlerella</taxon>
    </lineage>
</organism>
<gene>
    <name evidence="5" type="ORF">FMM80_02765</name>
</gene>
<dbReference type="CDD" id="cd01188">
    <property type="entry name" value="INT_RitA_C_like"/>
    <property type="match status" value="1"/>
</dbReference>
<dbReference type="PROSITE" id="PS51898">
    <property type="entry name" value="TYR_RECOMBINASE"/>
    <property type="match status" value="1"/>
</dbReference>
<keyword evidence="2" id="KW-0238">DNA-binding</keyword>
<dbReference type="GO" id="GO:0006310">
    <property type="term" value="P:DNA recombination"/>
    <property type="evidence" value="ECO:0007669"/>
    <property type="project" value="UniProtKB-KW"/>
</dbReference>
<protein>
    <submittedName>
        <fullName evidence="5">Tyrosine-type recombinase/integrase</fullName>
    </submittedName>
</protein>
<dbReference type="Gene3D" id="1.10.443.10">
    <property type="entry name" value="Intergrase catalytic core"/>
    <property type="match status" value="1"/>
</dbReference>
<dbReference type="SUPFAM" id="SSF56349">
    <property type="entry name" value="DNA breaking-rejoining enzymes"/>
    <property type="match status" value="1"/>
</dbReference>
<dbReference type="PANTHER" id="PTHR30349">
    <property type="entry name" value="PHAGE INTEGRASE-RELATED"/>
    <property type="match status" value="1"/>
</dbReference>
<name>A0A9X5H535_9FIRM</name>
<dbReference type="EMBL" id="VIRB01000025">
    <property type="protein sequence ID" value="NDO67703.1"/>
    <property type="molecule type" value="Genomic_DNA"/>
</dbReference>
<dbReference type="OrthoDB" id="9802329at2"/>
<feature type="domain" description="Tyr recombinase" evidence="4">
    <location>
        <begin position="212"/>
        <end position="400"/>
    </location>
</feature>
<dbReference type="InterPro" id="IPR002104">
    <property type="entry name" value="Integrase_catalytic"/>
</dbReference>
<dbReference type="Proteomes" id="UP000474104">
    <property type="component" value="Unassembled WGS sequence"/>
</dbReference>
<dbReference type="PANTHER" id="PTHR30349:SF41">
    <property type="entry name" value="INTEGRASE_RECOMBINASE PROTEIN MJ0367-RELATED"/>
    <property type="match status" value="1"/>
</dbReference>
<dbReference type="AlphaFoldDB" id="A0A9X5H535"/>
<evidence type="ECO:0000313" key="6">
    <source>
        <dbReference type="Proteomes" id="UP000474104"/>
    </source>
</evidence>
<comment type="caution">
    <text evidence="5">The sequence shown here is derived from an EMBL/GenBank/DDBJ whole genome shotgun (WGS) entry which is preliminary data.</text>
</comment>
<sequence length="413" mass="46892">MSLSIDEAIKKVLSFLKSIPMAPATVKYYSCCCSHVRDYCQRNALQEFSYKDAASFTAEQLKLAENGKFGKIYALIMRKAAYYVADCFETGTLEWKRNRYTITELPENYQQILGSFEESISGKLAEGSVYNIIHEIRKFLKYLEKAGCLTIQDLSADILRAYVIQEAPKHMGNYVNLTWPLKKFLAYVKKSGVALSGTFDFLLANPAPVHERVLPAFDDDETKAILESIDTSTKQGRRDYAVVMLALDTGLRWSDIAKMQLSDILWEKREIRVKQEKTDTPLTLPLTLRAGTAVADYILEARPKCSSPYVFLRLRKPYSSMLSSASPTKDLMGRYFKKNGIEHHFGDGKTFHGLRRTMGTNLVRNGTPLEEVSQILGHRDINSSRHYISLHDEMLAECCMDISMFATEKEGLQ</sequence>
<evidence type="ECO:0000256" key="3">
    <source>
        <dbReference type="ARBA" id="ARBA00023172"/>
    </source>
</evidence>